<dbReference type="Proteomes" id="UP000317484">
    <property type="component" value="Unassembled WGS sequence"/>
</dbReference>
<proteinExistence type="predicted"/>
<evidence type="ECO:0000313" key="2">
    <source>
        <dbReference type="Proteomes" id="UP000317484"/>
    </source>
</evidence>
<evidence type="ECO:0000313" key="1">
    <source>
        <dbReference type="EMBL" id="SMO52444.1"/>
    </source>
</evidence>
<organism evidence="1 2">
    <name type="scientific">Geodermatophilus aquaeductus</name>
    <dbReference type="NCBI Taxonomy" id="1564161"/>
    <lineage>
        <taxon>Bacteria</taxon>
        <taxon>Bacillati</taxon>
        <taxon>Actinomycetota</taxon>
        <taxon>Actinomycetes</taxon>
        <taxon>Geodermatophilales</taxon>
        <taxon>Geodermatophilaceae</taxon>
        <taxon>Geodermatophilus</taxon>
    </lineage>
</organism>
<keyword evidence="2" id="KW-1185">Reference proteome</keyword>
<gene>
    <name evidence="1" type="ORF">SAMN06273567_10210</name>
</gene>
<name>A0A521BZ42_9ACTN</name>
<sequence>MYITRSISHRRHRAGLVERDEQGNVVPLVAIVTDNGGPFRSFRFEAFIAPHPSCGTCAPASRHPDRTAHMSAGSTR</sequence>
<dbReference type="AlphaFoldDB" id="A0A521BZ42"/>
<dbReference type="EMBL" id="FXTJ01000002">
    <property type="protein sequence ID" value="SMO52444.1"/>
    <property type="molecule type" value="Genomic_DNA"/>
</dbReference>
<accession>A0A521BZ42</accession>
<protein>
    <submittedName>
        <fullName evidence="1">Uncharacterized protein</fullName>
    </submittedName>
</protein>
<reference evidence="1 2" key="1">
    <citation type="submission" date="2017-05" db="EMBL/GenBank/DDBJ databases">
        <authorList>
            <person name="Varghese N."/>
            <person name="Submissions S."/>
        </authorList>
    </citation>
    <scope>NUCLEOTIDE SEQUENCE [LARGE SCALE GENOMIC DNA]</scope>
    <source>
        <strain evidence="1 2">DSM 46834</strain>
    </source>
</reference>